<dbReference type="GeneID" id="37627674"/>
<sequence length="375" mass="41974">MQYAKKRRTGQFSSVPTRTISTPSTGRRIPVRPRRKRPSRKRAMRNKRAAHKAIKSVVEKVISCKDNVGIYTKAYGGDIRTDVNLGTKSVIVHAQRLQENTDPYSEFGMRFTPFILKRVLDAASVLYKAKPKSVAGPGQLGAPNFDYKGLKVDVLYASYHLAATNMTNTKYYVEIVEFTNKFNGNAAVMDVVQELLKGTNFQQGEPSFTNGLNGRWRIDCDLEFGMIKGLSSRYAMKSFGRKLVRPGETINYFTKDKMCIDFQRKLFVEGESADPEVPSYAKGEKQVVLVIQPVTGLIANATKHTVCMHTVDDKANFGFVVKVNEVFKILEPDATLDANQGDKRVFLSDFTVPEGVVARYDRDQGGTLNQVISEV</sequence>
<accession>A0A190WHB6</accession>
<organism evidence="2 3">
    <name type="scientific">Circovirus-like genome DCCV-8</name>
    <dbReference type="NCBI Taxonomy" id="1788448"/>
    <lineage>
        <taxon>Viruses</taxon>
        <taxon>Monodnaviria</taxon>
        <taxon>Shotokuvirae</taxon>
        <taxon>Cressdnaviricota</taxon>
        <taxon>Arfiviricetes</taxon>
        <taxon>Saturnivirales</taxon>
        <taxon>Kanorauviridae</taxon>
        <taxon>Saothovirus</taxon>
        <taxon>Saothovirus dianchis</taxon>
    </lineage>
</organism>
<feature type="compositionally biased region" description="Basic residues" evidence="1">
    <location>
        <begin position="29"/>
        <end position="50"/>
    </location>
</feature>
<feature type="compositionally biased region" description="Polar residues" evidence="1">
    <location>
        <begin position="10"/>
        <end position="25"/>
    </location>
</feature>
<proteinExistence type="predicted"/>
<reference evidence="2 3" key="1">
    <citation type="submission" date="2015-06" db="EMBL/GenBank/DDBJ databases">
        <title>Nucleotide composition analysis revealed diverse host origins of novel circovirus-like genomes in Dianchi and Donghu lake in China.</title>
        <authorList>
            <person name="Ge X.-Y."/>
            <person name="Fang W."/>
            <person name="Wang J."/>
            <person name="Wang M.-N."/>
            <person name="Liu H.-Z."/>
            <person name="Shi Z.-L."/>
        </authorList>
    </citation>
    <scope>NUCLEOTIDE SEQUENCE [LARGE SCALE GENOMIC DNA]</scope>
    <source>
        <strain evidence="2">DCCV-8</strain>
    </source>
</reference>
<keyword evidence="3" id="KW-1185">Reference proteome</keyword>
<feature type="region of interest" description="Disordered" evidence="1">
    <location>
        <begin position="1"/>
        <end position="50"/>
    </location>
</feature>
<name>A0A190WHB6_9VIRU</name>
<evidence type="ECO:0000313" key="3">
    <source>
        <dbReference type="Proteomes" id="UP000106231"/>
    </source>
</evidence>
<evidence type="ECO:0000313" key="2">
    <source>
        <dbReference type="EMBL" id="AMB42977.1"/>
    </source>
</evidence>
<dbReference type="EMBL" id="KT149401">
    <property type="protein sequence ID" value="AMB42977.1"/>
    <property type="molecule type" value="Genomic_DNA"/>
</dbReference>
<dbReference type="RefSeq" id="YP_009259684.1">
    <property type="nucleotide sequence ID" value="NC_030457.1"/>
</dbReference>
<protein>
    <submittedName>
        <fullName evidence="2">Uncharacterized protein</fullName>
    </submittedName>
</protein>
<dbReference type="Proteomes" id="UP000106231">
    <property type="component" value="Segment"/>
</dbReference>
<dbReference type="KEGG" id="vg:37627674"/>
<evidence type="ECO:0000256" key="1">
    <source>
        <dbReference type="SAM" id="MobiDB-lite"/>
    </source>
</evidence>